<organism evidence="1 2">
    <name type="scientific">Dysosmobacter segnis</name>
    <dbReference type="NCBI Taxonomy" id="2763042"/>
    <lineage>
        <taxon>Bacteria</taxon>
        <taxon>Bacillati</taxon>
        <taxon>Bacillota</taxon>
        <taxon>Clostridia</taxon>
        <taxon>Eubacteriales</taxon>
        <taxon>Oscillospiraceae</taxon>
        <taxon>Dysosmobacter</taxon>
    </lineage>
</organism>
<gene>
    <name evidence="1" type="ORF">H8Z83_08580</name>
</gene>
<dbReference type="RefSeq" id="WP_187014629.1">
    <property type="nucleotide sequence ID" value="NZ_JACOQI010000007.1"/>
</dbReference>
<protein>
    <recommendedName>
        <fullName evidence="3">DUF4145 domain-containing protein</fullName>
    </recommendedName>
</protein>
<sequence length="265" mass="30039">MGFDVETVKNDLNRLLKQGNQLYIALAYKSESGAKKEEARKYLEKNGIDVKKLPDFKTRYEVWYSEALQYIKTFLPDRTNDFVALYKNEKRKEITFASYTISDAIIGLCMTRAGRVEVDESAAVPKMQQQVSILESALKLVDSVIYSIQFSVRAELFDSELGAANELLKAGFLRASGAMCGVILEKHLSEVCARHKISLRKKSPTINDYNEELKNAGVTDLPTWRYIQLLGDLRNLCCHDKKSEPTKDQAKDLLDGTTKICKTVY</sequence>
<reference evidence="1" key="1">
    <citation type="submission" date="2020-08" db="EMBL/GenBank/DDBJ databases">
        <title>Genome public.</title>
        <authorList>
            <person name="Liu C."/>
            <person name="Sun Q."/>
        </authorList>
    </citation>
    <scope>NUCLEOTIDE SEQUENCE</scope>
    <source>
        <strain evidence="1">BX15</strain>
    </source>
</reference>
<comment type="caution">
    <text evidence="1">The sequence shown here is derived from an EMBL/GenBank/DDBJ whole genome shotgun (WGS) entry which is preliminary data.</text>
</comment>
<dbReference type="Proteomes" id="UP000620327">
    <property type="component" value="Unassembled WGS sequence"/>
</dbReference>
<accession>A0A923MHF5</accession>
<keyword evidence="2" id="KW-1185">Reference proteome</keyword>
<dbReference type="AlphaFoldDB" id="A0A923MHF5"/>
<dbReference type="EMBL" id="JACOQI010000007">
    <property type="protein sequence ID" value="MBC5770373.1"/>
    <property type="molecule type" value="Genomic_DNA"/>
</dbReference>
<evidence type="ECO:0000313" key="2">
    <source>
        <dbReference type="Proteomes" id="UP000620327"/>
    </source>
</evidence>
<proteinExistence type="predicted"/>
<evidence type="ECO:0000313" key="1">
    <source>
        <dbReference type="EMBL" id="MBC5770373.1"/>
    </source>
</evidence>
<name>A0A923MHF5_9FIRM</name>
<evidence type="ECO:0008006" key="3">
    <source>
        <dbReference type="Google" id="ProtNLM"/>
    </source>
</evidence>